<comment type="caution">
    <text evidence="2">The sequence shown here is derived from an EMBL/GenBank/DDBJ whole genome shotgun (WGS) entry which is preliminary data.</text>
</comment>
<dbReference type="Pfam" id="PF08240">
    <property type="entry name" value="ADH_N"/>
    <property type="match status" value="1"/>
</dbReference>
<dbReference type="InterPro" id="IPR013154">
    <property type="entry name" value="ADH-like_N"/>
</dbReference>
<name>A0A9Q5MKI3_BACCE</name>
<reference evidence="4 7" key="3">
    <citation type="submission" date="2019-01" db="EMBL/GenBank/DDBJ databases">
        <title>Draft genome sequence of heavy metal resistant Bacillus cereus NWUAB01.</title>
        <authorList>
            <person name="Babalola O."/>
            <person name="Aremu B.R."/>
            <person name="Ayangbenro A.S."/>
        </authorList>
    </citation>
    <scope>NUCLEOTIDE SEQUENCE [LARGE SCALE GENOMIC DNA]</scope>
    <source>
        <strain evidence="4 7">NWUAB01</strain>
    </source>
</reference>
<evidence type="ECO:0000313" key="3">
    <source>
        <dbReference type="EMBL" id="PGO55853.1"/>
    </source>
</evidence>
<dbReference type="Gene3D" id="3.40.50.720">
    <property type="entry name" value="NAD(P)-binding Rossmann-like Domain"/>
    <property type="match status" value="1"/>
</dbReference>
<dbReference type="InterPro" id="IPR013149">
    <property type="entry name" value="ADH-like_C"/>
</dbReference>
<dbReference type="Gene3D" id="3.90.180.10">
    <property type="entry name" value="Medium-chain alcohol dehydrogenases, catalytic domain"/>
    <property type="match status" value="1"/>
</dbReference>
<dbReference type="PANTHER" id="PTHR11695">
    <property type="entry name" value="ALCOHOL DEHYDROGENASE RELATED"/>
    <property type="match status" value="1"/>
</dbReference>
<gene>
    <name evidence="2" type="ORF">BKK64_05645</name>
    <name evidence="3" type="ORF">CN980_32135</name>
    <name evidence="4" type="ORF">DR116_0028765</name>
</gene>
<dbReference type="InterPro" id="IPR050700">
    <property type="entry name" value="YIM1/Zinc_Alcohol_DH_Fams"/>
</dbReference>
<dbReference type="SMR" id="A0A9Q5MKI3"/>
<proteinExistence type="predicted"/>
<dbReference type="EMBL" id="MLYK01000014">
    <property type="protein sequence ID" value="OJS96877.1"/>
    <property type="molecule type" value="Genomic_DNA"/>
</dbReference>
<protein>
    <submittedName>
        <fullName evidence="2">NAD(P)-dependent alcohol dehydrogenase</fullName>
    </submittedName>
</protein>
<evidence type="ECO:0000313" key="6">
    <source>
        <dbReference type="Proteomes" id="UP000223834"/>
    </source>
</evidence>
<evidence type="ECO:0000313" key="5">
    <source>
        <dbReference type="Proteomes" id="UP000184161"/>
    </source>
</evidence>
<feature type="domain" description="Enoyl reductase (ER)" evidence="1">
    <location>
        <begin position="10"/>
        <end position="299"/>
    </location>
</feature>
<dbReference type="Proteomes" id="UP000184161">
    <property type="component" value="Unassembled WGS sequence"/>
</dbReference>
<dbReference type="OMA" id="WAEVPDP"/>
<evidence type="ECO:0000313" key="4">
    <source>
        <dbReference type="EMBL" id="RWQ70009.1"/>
    </source>
</evidence>
<accession>A0A9Q5MKI3</accession>
<dbReference type="RefSeq" id="WP_000643856.1">
    <property type="nucleotide sequence ID" value="NZ_AP022946.1"/>
</dbReference>
<sequence length="302" mass="33281">MKAIICTKYGPPNVLQLQNIEKPKPKKNEVLVKIHATSVSTGDCRIRGFNSPLLFWIPMRIILGFRKPRKPILGVELSGEIEDIGTDVTQFKKGDQVFALTELNLGGYAEYTCVHESGLIALKPTNVTYEEAAVIPFGGTSALHFLRKGQIKKGQRVLIYGASGSVGTAAVQLAKYFGATVTAICSSSNFDLVTALGADNVIDYMKEDFTKRGEHYDIIFDAVGKYNKSLCTDALMPNGKYVSVNGMMAKVSKEDMNLLKQLAETEKLKPVIDRTYRLEEIAEAHIYVEKGHKKGNVSITLK</sequence>
<dbReference type="GeneID" id="99616385"/>
<dbReference type="GO" id="GO:0016491">
    <property type="term" value="F:oxidoreductase activity"/>
    <property type="evidence" value="ECO:0007669"/>
    <property type="project" value="InterPro"/>
</dbReference>
<dbReference type="SUPFAM" id="SSF50129">
    <property type="entry name" value="GroES-like"/>
    <property type="match status" value="1"/>
</dbReference>
<organism evidence="2 5">
    <name type="scientific">Bacillus cereus</name>
    <dbReference type="NCBI Taxonomy" id="1396"/>
    <lineage>
        <taxon>Bacteria</taxon>
        <taxon>Bacillati</taxon>
        <taxon>Bacillota</taxon>
        <taxon>Bacilli</taxon>
        <taxon>Bacillales</taxon>
        <taxon>Bacillaceae</taxon>
        <taxon>Bacillus</taxon>
        <taxon>Bacillus cereus group</taxon>
    </lineage>
</organism>
<evidence type="ECO:0000259" key="1">
    <source>
        <dbReference type="SMART" id="SM00829"/>
    </source>
</evidence>
<dbReference type="CDD" id="cd08267">
    <property type="entry name" value="MDR1"/>
    <property type="match status" value="1"/>
</dbReference>
<dbReference type="Pfam" id="PF00107">
    <property type="entry name" value="ADH_zinc_N"/>
    <property type="match status" value="1"/>
</dbReference>
<evidence type="ECO:0000313" key="7">
    <source>
        <dbReference type="Proteomes" id="UP000253597"/>
    </source>
</evidence>
<dbReference type="InterPro" id="IPR011032">
    <property type="entry name" value="GroES-like_sf"/>
</dbReference>
<evidence type="ECO:0000313" key="2">
    <source>
        <dbReference type="EMBL" id="OJS96877.1"/>
    </source>
</evidence>
<dbReference type="AlphaFoldDB" id="A0A9Q5MKI3"/>
<dbReference type="EMBL" id="NUIQ01000431">
    <property type="protein sequence ID" value="PGO55853.1"/>
    <property type="molecule type" value="Genomic_DNA"/>
</dbReference>
<dbReference type="Proteomes" id="UP000253597">
    <property type="component" value="Unassembled WGS sequence"/>
</dbReference>
<dbReference type="InterPro" id="IPR020843">
    <property type="entry name" value="ER"/>
</dbReference>
<dbReference type="PANTHER" id="PTHR11695:SF648">
    <property type="entry name" value="ZINC-BINDING OXIDOREDUCTASE"/>
    <property type="match status" value="1"/>
</dbReference>
<dbReference type="EMBL" id="QNGD03000021">
    <property type="protein sequence ID" value="RWQ70009.1"/>
    <property type="molecule type" value="Genomic_DNA"/>
</dbReference>
<dbReference type="Proteomes" id="UP000223834">
    <property type="component" value="Unassembled WGS sequence"/>
</dbReference>
<dbReference type="InterPro" id="IPR036291">
    <property type="entry name" value="NAD(P)-bd_dom_sf"/>
</dbReference>
<reference evidence="3 6" key="2">
    <citation type="submission" date="2017-09" db="EMBL/GenBank/DDBJ databases">
        <title>Large-scale bioinformatics analysis of Bacillus genomes uncovers conserved roles of natural products in bacterial physiology.</title>
        <authorList>
            <consortium name="Agbiome Team Llc"/>
            <person name="Bleich R.M."/>
            <person name="Grubbs K.J."/>
            <person name="Santa Maria K.C."/>
            <person name="Allen S.E."/>
            <person name="Farag S."/>
            <person name="Shank E.A."/>
            <person name="Bowers A."/>
        </authorList>
    </citation>
    <scope>NUCLEOTIDE SEQUENCE [LARGE SCALE GENOMIC DNA]</scope>
    <source>
        <strain evidence="3 6">AFS049141</strain>
    </source>
</reference>
<dbReference type="SUPFAM" id="SSF51735">
    <property type="entry name" value="NAD(P)-binding Rossmann-fold domains"/>
    <property type="match status" value="1"/>
</dbReference>
<dbReference type="SMART" id="SM00829">
    <property type="entry name" value="PKS_ER"/>
    <property type="match status" value="1"/>
</dbReference>
<reference evidence="2 5" key="1">
    <citation type="submission" date="2016-10" db="EMBL/GenBank/DDBJ databases">
        <title>Draft Genome Sequence of one Bacillus cereus strain isolated from pooled breast milk.</title>
        <authorList>
            <person name="Woudstra C."/>
            <person name="Chamoin A."/>
            <person name="Gentil S."/>
            <person name="Rambeloson T."/>
            <person name="Delannoye S."/>
            <person name="Heinnekine J.A."/>
            <person name="Herbin S."/>
            <person name="Fach P."/>
        </authorList>
    </citation>
    <scope>NUCLEOTIDE SEQUENCE [LARGE SCALE GENOMIC DNA]</scope>
    <source>
        <strain evidence="2 5">16SBCL1279</strain>
    </source>
</reference>